<proteinExistence type="predicted"/>
<evidence type="ECO:0000313" key="3">
    <source>
        <dbReference type="Proteomes" id="UP000031672"/>
    </source>
</evidence>
<feature type="domain" description="GmrSD restriction endonucleases N-terminal" evidence="1">
    <location>
        <begin position="19"/>
        <end position="238"/>
    </location>
</feature>
<organism evidence="2 3">
    <name type="scientific">Vibrio renipiscarius</name>
    <dbReference type="NCBI Taxonomy" id="1461322"/>
    <lineage>
        <taxon>Bacteria</taxon>
        <taxon>Pseudomonadati</taxon>
        <taxon>Pseudomonadota</taxon>
        <taxon>Gammaproteobacteria</taxon>
        <taxon>Vibrionales</taxon>
        <taxon>Vibrionaceae</taxon>
        <taxon>Vibrio</taxon>
    </lineage>
</organism>
<protein>
    <recommendedName>
        <fullName evidence="1">GmrSD restriction endonucleases N-terminal domain-containing protein</fullName>
    </recommendedName>
</protein>
<dbReference type="PANTHER" id="PTHR37292:SF2">
    <property type="entry name" value="DUF262 DOMAIN-CONTAINING PROTEIN"/>
    <property type="match status" value="1"/>
</dbReference>
<keyword evidence="3" id="KW-1185">Reference proteome</keyword>
<reference evidence="2 3" key="1">
    <citation type="submission" date="2014-11" db="EMBL/GenBank/DDBJ databases">
        <title>Draft Genome Sequence of Vibrio piscirenalis strains CECT 8603T and CECT 8604, two marine Gammaproteobacterium isolated from cultured gilthead sea bream (Sparus aurata).</title>
        <authorList>
            <person name="Arahal D.R."/>
            <person name="Rodrigo-Torres L."/>
            <person name="Lucena T."/>
            <person name="Pujalte M.J."/>
        </authorList>
    </citation>
    <scope>NUCLEOTIDE SEQUENCE [LARGE SCALE GENOMIC DNA]</scope>
    <source>
        <strain evidence="2 3">DCR 1-4-2</strain>
    </source>
</reference>
<name>A0A0C2N925_9VIBR</name>
<evidence type="ECO:0000259" key="1">
    <source>
        <dbReference type="Pfam" id="PF03235"/>
    </source>
</evidence>
<dbReference type="PANTHER" id="PTHR37292">
    <property type="entry name" value="VNG6097C"/>
    <property type="match status" value="1"/>
</dbReference>
<dbReference type="Proteomes" id="UP000031672">
    <property type="component" value="Unassembled WGS sequence"/>
</dbReference>
<dbReference type="RefSeq" id="WP_040992059.1">
    <property type="nucleotide sequence ID" value="NZ_JTKH01000024.1"/>
</dbReference>
<dbReference type="OrthoDB" id="7802453at2"/>
<dbReference type="InterPro" id="IPR004919">
    <property type="entry name" value="GmrSD_N"/>
</dbReference>
<accession>A0A0C2N925</accession>
<dbReference type="Pfam" id="PF03235">
    <property type="entry name" value="GmrSD_N"/>
    <property type="match status" value="1"/>
</dbReference>
<accession>A0A0C2NG39</accession>
<dbReference type="AlphaFoldDB" id="A0A0C2N925"/>
<comment type="caution">
    <text evidence="2">The sequence shown here is derived from an EMBL/GenBank/DDBJ whole genome shotgun (WGS) entry which is preliminary data.</text>
</comment>
<dbReference type="EMBL" id="JTKH01000024">
    <property type="protein sequence ID" value="KII76126.1"/>
    <property type="molecule type" value="Genomic_DNA"/>
</dbReference>
<gene>
    <name evidence="2" type="ORF">OJ16_15015</name>
</gene>
<evidence type="ECO:0000313" key="2">
    <source>
        <dbReference type="EMBL" id="KII76126.1"/>
    </source>
</evidence>
<sequence length="566" mass="64572">MAYKTTSLGQAVLRASAYDNSYLLPAMQRPYVWEKSDAIKLFNSIYKGFPIGTSLLWETKSSGDRKLGANRVYKIPFAKTESNHLYEMPVQEGQDITLVLDGQQRLTTMNIALNGYWESKKEEREKMFFNMDVEPSNKSKLPFVIADSVDGDNYIPCHDIMKWKTRDLFEEYVSINNISLTLNWHKNINNLYSRIWVDEAFCYGECKAETMGDAVDIFVVSNSSGKSLDMTDLIMAYLSTSWDTIDAKNEVKTLVSELNKKFNKSKPFSTKSILKIFLCVSKDEKGNLLPSSTSNILKSLDADLIKRLENQWIHYRKSIFDVCTLIERWGLAKAGLLKSTNAVIPVLLWLMKNNVDITSETKDVAQNLELARRWLLMSLINGVFGGQSDSAIADTRKTILESNADSLAFPLAGLLKDGVKHGKYAFYNESDIMSFLSNLEYSKDNSTISLLLYLVRGSYFKGIDRDTAYHLDHIFSKSDNPLVFINNIGNIQLLPSKDNQKKSNRHPKMLWNSDNYGDEFLEMNILPVNPLYTDDGNYLIYDYPEKLIPNREVHLSKKIASLLELQ</sequence>
<dbReference type="STRING" id="1461322.OJ16_15015"/>